<evidence type="ECO:0000313" key="2">
    <source>
        <dbReference type="Proteomes" id="UP000275137"/>
    </source>
</evidence>
<organism evidence="1 2">
    <name type="scientific">Pseudomethylobacillus aquaticus</name>
    <dbReference type="NCBI Taxonomy" id="2676064"/>
    <lineage>
        <taxon>Bacteria</taxon>
        <taxon>Pseudomonadati</taxon>
        <taxon>Pseudomonadota</taxon>
        <taxon>Betaproteobacteria</taxon>
        <taxon>Nitrosomonadales</taxon>
        <taxon>Methylophilaceae</taxon>
        <taxon>Pseudomethylobacillus</taxon>
    </lineage>
</organism>
<protein>
    <submittedName>
        <fullName evidence="1">Uncharacterized protein</fullName>
    </submittedName>
</protein>
<dbReference type="Proteomes" id="UP000275137">
    <property type="component" value="Unassembled WGS sequence"/>
</dbReference>
<evidence type="ECO:0000313" key="1">
    <source>
        <dbReference type="EMBL" id="ROH83778.1"/>
    </source>
</evidence>
<comment type="caution">
    <text evidence="1">The sequence shown here is derived from an EMBL/GenBank/DDBJ whole genome shotgun (WGS) entry which is preliminary data.</text>
</comment>
<dbReference type="RefSeq" id="WP_123238277.1">
    <property type="nucleotide sequence ID" value="NZ_RJVP01000012.1"/>
</dbReference>
<reference evidence="1 2" key="1">
    <citation type="submission" date="2018-10" db="EMBL/GenBank/DDBJ databases">
        <authorList>
            <person name="Chen W.-M."/>
        </authorList>
    </citation>
    <scope>NUCLEOTIDE SEQUENCE [LARGE SCALE GENOMIC DNA]</scope>
    <source>
        <strain evidence="1 2">H-5</strain>
    </source>
</reference>
<sequence>MESPETRQILRAQGLPAFVDTETTTMGWAVRPDGDSIARELGGSSSLQARPDQSPWEVLASSPMINNDYLKVGVNQFIGNVNLVGMGANLLSGGRVNFEIASLEYNNPMLGTTLELALMAVPVLGTRKIAAEGIEYVLKGRGANSAAIRLEAASNVWQARKILAETRPDLTITERNQIIKAFDLETFRVNTLTSPTIEFRFFDGVNAGLNGRWSTPQWLSTPTERVTTLALPNNQATRAATVTLQPGSTVFQGTVAPQLRYGPNLTGGGMQTYNAAGPRAVIKEVP</sequence>
<accession>A0A3N0UU31</accession>
<dbReference type="EMBL" id="RJVP01000012">
    <property type="protein sequence ID" value="ROH83778.1"/>
    <property type="molecule type" value="Genomic_DNA"/>
</dbReference>
<gene>
    <name evidence="1" type="ORF">ED236_12250</name>
</gene>
<proteinExistence type="predicted"/>
<keyword evidence="2" id="KW-1185">Reference proteome</keyword>
<dbReference type="AlphaFoldDB" id="A0A3N0UU31"/>
<name>A0A3N0UU31_9PROT</name>